<dbReference type="GO" id="GO:0005886">
    <property type="term" value="C:plasma membrane"/>
    <property type="evidence" value="ECO:0007669"/>
    <property type="project" value="UniProtKB-SubCell"/>
</dbReference>
<evidence type="ECO:0000256" key="8">
    <source>
        <dbReference type="ARBA" id="ARBA00023136"/>
    </source>
</evidence>
<comment type="subcellular location">
    <subcellularLocation>
        <location evidence="1">Cell membrane</location>
        <topology evidence="1">Multi-pass membrane protein</topology>
    </subcellularLocation>
</comment>
<keyword evidence="8 9" id="KW-0472">Membrane</keyword>
<dbReference type="InterPro" id="IPR011527">
    <property type="entry name" value="ABC1_TM_dom"/>
</dbReference>
<dbReference type="PANTHER" id="PTHR24221">
    <property type="entry name" value="ATP-BINDING CASSETTE SUB-FAMILY B"/>
    <property type="match status" value="1"/>
</dbReference>
<dbReference type="FunFam" id="3.40.50.300:FF:000221">
    <property type="entry name" value="Multidrug ABC transporter ATP-binding protein"/>
    <property type="match status" value="1"/>
</dbReference>
<dbReference type="PANTHER" id="PTHR24221:SF654">
    <property type="entry name" value="ATP-BINDING CASSETTE SUB-FAMILY B MEMBER 6"/>
    <property type="match status" value="1"/>
</dbReference>
<feature type="transmembrane region" description="Helical" evidence="9">
    <location>
        <begin position="326"/>
        <end position="343"/>
    </location>
</feature>
<name>A0A3G8QYP8_9EURY</name>
<dbReference type="InterPro" id="IPR036640">
    <property type="entry name" value="ABC1_TM_sf"/>
</dbReference>
<feature type="domain" description="ABC transmembrane type-1" evidence="11">
    <location>
        <begin position="58"/>
        <end position="362"/>
    </location>
</feature>
<dbReference type="GO" id="GO:0016887">
    <property type="term" value="F:ATP hydrolysis activity"/>
    <property type="evidence" value="ECO:0007669"/>
    <property type="project" value="InterPro"/>
</dbReference>
<feature type="domain" description="ABC transporter" evidence="10">
    <location>
        <begin position="397"/>
        <end position="632"/>
    </location>
</feature>
<evidence type="ECO:0000256" key="4">
    <source>
        <dbReference type="ARBA" id="ARBA00022692"/>
    </source>
</evidence>
<feature type="transmembrane region" description="Helical" evidence="9">
    <location>
        <begin position="215"/>
        <end position="233"/>
    </location>
</feature>
<dbReference type="Pfam" id="PF00005">
    <property type="entry name" value="ABC_tran"/>
    <property type="match status" value="1"/>
</dbReference>
<dbReference type="GO" id="GO:0140359">
    <property type="term" value="F:ABC-type transporter activity"/>
    <property type="evidence" value="ECO:0007669"/>
    <property type="project" value="InterPro"/>
</dbReference>
<organism evidence="12 13">
    <name type="scientific">Haloplanus aerogenes</name>
    <dbReference type="NCBI Taxonomy" id="660522"/>
    <lineage>
        <taxon>Archaea</taxon>
        <taxon>Methanobacteriati</taxon>
        <taxon>Methanobacteriota</taxon>
        <taxon>Stenosarchaea group</taxon>
        <taxon>Halobacteria</taxon>
        <taxon>Halobacteriales</taxon>
        <taxon>Haloferacaceae</taxon>
        <taxon>Haloplanus</taxon>
    </lineage>
</organism>
<gene>
    <name evidence="12" type="ORF">DU502_14785</name>
</gene>
<evidence type="ECO:0000256" key="3">
    <source>
        <dbReference type="ARBA" id="ARBA00022475"/>
    </source>
</evidence>
<keyword evidence="13" id="KW-1185">Reference proteome</keyword>
<dbReference type="PROSITE" id="PS50893">
    <property type="entry name" value="ABC_TRANSPORTER_2"/>
    <property type="match status" value="1"/>
</dbReference>
<feature type="transmembrane region" description="Helical" evidence="9">
    <location>
        <begin position="192"/>
        <end position="209"/>
    </location>
</feature>
<evidence type="ECO:0000256" key="7">
    <source>
        <dbReference type="ARBA" id="ARBA00022989"/>
    </source>
</evidence>
<proteinExistence type="predicted"/>
<dbReference type="KEGG" id="haer:DU502_14785"/>
<sequence>MCHRVSLNVRRRYLPRDVLVGRRLRGGVRDDTPESGDYDAPLRRVLLTYGRSHLPAFLLGGVASACSIALELLPSYLLGLAIDVFFTDARPFALPLVPDAWLPTAVRAQFGLLVGVAFACYLGAAGLAWINSWAWNHFAQHLQHAVRTAAYRTMQDLELAFFEGTQTGELMSVLNNDVNQLEEFLTTSLHNAMRIVTRVVVIGAIMLWLNWQLALVSLAVVPILVAVSVVFVRRIQPKYGAVREQVGSLNARLENNLGGIETVKAYTNEAFENDRVASASGSYLDRQWDAIRVRIAFFPVVRAITATGYTVTFLLGGWWVLFGPPFVFTEPLSAGVLVTFLLYSRRFRYPMRRVGEVLDDYQYASAAAARIVDVEERRPRLPEVDDAVDLVDPEGRVTYEHVSFAYPGSDGRVLEDVSFAVAPGDFVGVVGPTGAGKTTLLKLLLRFYEVDAGAVRIDGHDVRDLTRTSLRDAIGYVSQEPYLFHGTVAENIRYGREDADRAAVVEAAKRAGAHEFVTDLPDGYDTVVGERGVKLSGGQRQRLAIARALVTDPELFVLDEATSHVDNETETVIRRQLAELTADRTTFAIAHRLSTVRDADTILVFDDGQLVEHGTHEELLAQDGLYADLWAVQVGSVEDLPARFASPEAMD</sequence>
<dbReference type="Gene3D" id="3.40.50.300">
    <property type="entry name" value="P-loop containing nucleotide triphosphate hydrolases"/>
    <property type="match status" value="1"/>
</dbReference>
<protein>
    <submittedName>
        <fullName evidence="12">ABC transporter ATP-binding protein</fullName>
    </submittedName>
</protein>
<dbReference type="EMBL" id="CP034145">
    <property type="protein sequence ID" value="AZH26559.1"/>
    <property type="molecule type" value="Genomic_DNA"/>
</dbReference>
<evidence type="ECO:0000259" key="10">
    <source>
        <dbReference type="PROSITE" id="PS50893"/>
    </source>
</evidence>
<dbReference type="PROSITE" id="PS00211">
    <property type="entry name" value="ABC_TRANSPORTER_1"/>
    <property type="match status" value="1"/>
</dbReference>
<feature type="transmembrane region" description="Helical" evidence="9">
    <location>
        <begin position="106"/>
        <end position="130"/>
    </location>
</feature>
<dbReference type="Proteomes" id="UP000282007">
    <property type="component" value="Chromosome"/>
</dbReference>
<dbReference type="OrthoDB" id="121502at2157"/>
<dbReference type="SUPFAM" id="SSF90123">
    <property type="entry name" value="ABC transporter transmembrane region"/>
    <property type="match status" value="1"/>
</dbReference>
<reference evidence="12 13" key="1">
    <citation type="submission" date="2018-07" db="EMBL/GenBank/DDBJ databases">
        <title>Genome sequences of Haloplanus aerogenes JCM 16430T.</title>
        <authorList>
            <person name="Kim Y.B."/>
            <person name="Roh S.W."/>
        </authorList>
    </citation>
    <scope>NUCLEOTIDE SEQUENCE [LARGE SCALE GENOMIC DNA]</scope>
    <source>
        <strain evidence="12 13">JCM 16430</strain>
    </source>
</reference>
<dbReference type="SMART" id="SM00382">
    <property type="entry name" value="AAA"/>
    <property type="match status" value="1"/>
</dbReference>
<evidence type="ECO:0000313" key="13">
    <source>
        <dbReference type="Proteomes" id="UP000282007"/>
    </source>
</evidence>
<keyword evidence="3" id="KW-1003">Cell membrane</keyword>
<feature type="transmembrane region" description="Helical" evidence="9">
    <location>
        <begin position="56"/>
        <end position="86"/>
    </location>
</feature>
<dbReference type="GO" id="GO:0005524">
    <property type="term" value="F:ATP binding"/>
    <property type="evidence" value="ECO:0007669"/>
    <property type="project" value="UniProtKB-KW"/>
</dbReference>
<dbReference type="InterPro" id="IPR003439">
    <property type="entry name" value="ABC_transporter-like_ATP-bd"/>
</dbReference>
<dbReference type="InterPro" id="IPR039421">
    <property type="entry name" value="Type_1_exporter"/>
</dbReference>
<evidence type="ECO:0000256" key="2">
    <source>
        <dbReference type="ARBA" id="ARBA00022448"/>
    </source>
</evidence>
<accession>A0A3G8QYP8</accession>
<evidence type="ECO:0000256" key="9">
    <source>
        <dbReference type="SAM" id="Phobius"/>
    </source>
</evidence>
<evidence type="ECO:0000256" key="1">
    <source>
        <dbReference type="ARBA" id="ARBA00004651"/>
    </source>
</evidence>
<dbReference type="AlphaFoldDB" id="A0A3G8QYP8"/>
<dbReference type="CDD" id="cd18565">
    <property type="entry name" value="ABC_6TM_exporter_like"/>
    <property type="match status" value="1"/>
</dbReference>
<evidence type="ECO:0000256" key="6">
    <source>
        <dbReference type="ARBA" id="ARBA00022840"/>
    </source>
</evidence>
<dbReference type="Gene3D" id="1.20.1560.10">
    <property type="entry name" value="ABC transporter type 1, transmembrane domain"/>
    <property type="match status" value="1"/>
</dbReference>
<evidence type="ECO:0000313" key="12">
    <source>
        <dbReference type="EMBL" id="AZH26559.1"/>
    </source>
</evidence>
<dbReference type="PROSITE" id="PS50929">
    <property type="entry name" value="ABC_TM1F"/>
    <property type="match status" value="1"/>
</dbReference>
<dbReference type="Pfam" id="PF00664">
    <property type="entry name" value="ABC_membrane"/>
    <property type="match status" value="1"/>
</dbReference>
<keyword evidence="6 12" id="KW-0067">ATP-binding</keyword>
<keyword evidence="7 9" id="KW-1133">Transmembrane helix</keyword>
<dbReference type="InterPro" id="IPR017871">
    <property type="entry name" value="ABC_transporter-like_CS"/>
</dbReference>
<evidence type="ECO:0000259" key="11">
    <source>
        <dbReference type="PROSITE" id="PS50929"/>
    </source>
</evidence>
<keyword evidence="2" id="KW-0813">Transport</keyword>
<dbReference type="InterPro" id="IPR027417">
    <property type="entry name" value="P-loop_NTPase"/>
</dbReference>
<evidence type="ECO:0000256" key="5">
    <source>
        <dbReference type="ARBA" id="ARBA00022741"/>
    </source>
</evidence>
<dbReference type="SUPFAM" id="SSF52540">
    <property type="entry name" value="P-loop containing nucleoside triphosphate hydrolases"/>
    <property type="match status" value="1"/>
</dbReference>
<keyword evidence="5" id="KW-0547">Nucleotide-binding</keyword>
<feature type="transmembrane region" description="Helical" evidence="9">
    <location>
        <begin position="295"/>
        <end position="320"/>
    </location>
</feature>
<dbReference type="InterPro" id="IPR003593">
    <property type="entry name" value="AAA+_ATPase"/>
</dbReference>
<keyword evidence="4 9" id="KW-0812">Transmembrane</keyword>